<comment type="similarity">
    <text evidence="1">Belongs to the metallo-dependent hydrolases superfamily.</text>
</comment>
<evidence type="ECO:0000313" key="3">
    <source>
        <dbReference type="EMBL" id="GGH96446.1"/>
    </source>
</evidence>
<organism evidence="3 4">
    <name type="scientific">Arthrobacter liuii</name>
    <dbReference type="NCBI Taxonomy" id="1476996"/>
    <lineage>
        <taxon>Bacteria</taxon>
        <taxon>Bacillati</taxon>
        <taxon>Actinomycetota</taxon>
        <taxon>Actinomycetes</taxon>
        <taxon>Micrococcales</taxon>
        <taxon>Micrococcaceae</taxon>
        <taxon>Arthrobacter</taxon>
    </lineage>
</organism>
<dbReference type="Proteomes" id="UP000643279">
    <property type="component" value="Unassembled WGS sequence"/>
</dbReference>
<feature type="domain" description="Amidohydrolase-related" evidence="2">
    <location>
        <begin position="9"/>
        <end position="283"/>
    </location>
</feature>
<dbReference type="PANTHER" id="PTHR43569">
    <property type="entry name" value="AMIDOHYDROLASE"/>
    <property type="match status" value="1"/>
</dbReference>
<dbReference type="InterPro" id="IPR052350">
    <property type="entry name" value="Metallo-dep_Lactonases"/>
</dbReference>
<gene>
    <name evidence="3" type="ORF">GCM10007170_24310</name>
</gene>
<accession>A0ABQ2AS75</accession>
<dbReference type="Gene3D" id="3.20.20.140">
    <property type="entry name" value="Metal-dependent hydrolases"/>
    <property type="match status" value="1"/>
</dbReference>
<dbReference type="Pfam" id="PF04909">
    <property type="entry name" value="Amidohydro_2"/>
    <property type="match status" value="1"/>
</dbReference>
<sequence>MGAPSLQVIDSHVHIWDPAMLDYDWLADAPALNRPFLPADLPHRPANTRGAVFVQADCRDDQALKEVDWVASLEEGWPQLAGIVAFAPISRGDAVTEDLGRLLERPLVRGVRQLLQDRDESFMLHQSTLAGARQVARAGLVFDACIRAWQLAALVEFARRAPGLVIVLDHMGKPPIASGELTAWRSGMQELARCDNVVVKISGAGAEAAPDRPLAPQALPFIQETLRLFGAERCMIGSDCPVSLTGPAAYKDWITTVEQAMAGASDGERNNVAHGTASRVYGLQAYAEQSAMNQEKD</sequence>
<evidence type="ECO:0000256" key="1">
    <source>
        <dbReference type="ARBA" id="ARBA00038310"/>
    </source>
</evidence>
<dbReference type="RefSeq" id="WP_229748451.1">
    <property type="nucleotide sequence ID" value="NZ_BMFW01000010.1"/>
</dbReference>
<dbReference type="SUPFAM" id="SSF51556">
    <property type="entry name" value="Metallo-dependent hydrolases"/>
    <property type="match status" value="1"/>
</dbReference>
<reference evidence="4" key="1">
    <citation type="journal article" date="2019" name="Int. J. Syst. Evol. Microbiol.">
        <title>The Global Catalogue of Microorganisms (GCM) 10K type strain sequencing project: providing services to taxonomists for standard genome sequencing and annotation.</title>
        <authorList>
            <consortium name="The Broad Institute Genomics Platform"/>
            <consortium name="The Broad Institute Genome Sequencing Center for Infectious Disease"/>
            <person name="Wu L."/>
            <person name="Ma J."/>
        </authorList>
    </citation>
    <scope>NUCLEOTIDE SEQUENCE [LARGE SCALE GENOMIC DNA]</scope>
    <source>
        <strain evidence="4">CGMCC 1.12778</strain>
    </source>
</reference>
<dbReference type="InterPro" id="IPR032466">
    <property type="entry name" value="Metal_Hydrolase"/>
</dbReference>
<evidence type="ECO:0000313" key="4">
    <source>
        <dbReference type="Proteomes" id="UP000643279"/>
    </source>
</evidence>
<dbReference type="PANTHER" id="PTHR43569:SF1">
    <property type="entry name" value="BLL3371 PROTEIN"/>
    <property type="match status" value="1"/>
</dbReference>
<dbReference type="InterPro" id="IPR006680">
    <property type="entry name" value="Amidohydro-rel"/>
</dbReference>
<name>A0ABQ2AS75_9MICC</name>
<evidence type="ECO:0000259" key="2">
    <source>
        <dbReference type="Pfam" id="PF04909"/>
    </source>
</evidence>
<proteinExistence type="inferred from homology"/>
<dbReference type="EMBL" id="BMFW01000010">
    <property type="protein sequence ID" value="GGH96446.1"/>
    <property type="molecule type" value="Genomic_DNA"/>
</dbReference>
<comment type="caution">
    <text evidence="3">The sequence shown here is derived from an EMBL/GenBank/DDBJ whole genome shotgun (WGS) entry which is preliminary data.</text>
</comment>
<protein>
    <submittedName>
        <fullName evidence="3">Amidohydrolase</fullName>
    </submittedName>
</protein>
<keyword evidence="4" id="KW-1185">Reference proteome</keyword>